<dbReference type="EMBL" id="GEEE01000191">
    <property type="protein sequence ID" value="JAP63034.1"/>
    <property type="molecule type" value="Transcribed_RNA"/>
</dbReference>
<name>A0A0V0JCL8_SCHSO</name>
<evidence type="ECO:0000256" key="2">
    <source>
        <dbReference type="ARBA" id="ARBA00022603"/>
    </source>
</evidence>
<sequence length="681" mass="74614">ISACVGEIHVLNRLLNLPSFNLMTFYSSLPFANGILFFLRSTAYTISTRFISFHGRCLSKFAPVVTKMTEMKVREGSAEVKLPDSVFYNPVQEFNRDITIAVIRNFLKLHLCEFIDKGMKIAASKNASPEPTTYVGISILEALAASGLRSVRFANEIPFVCKITANDVDPEATKLISENAQRNHVSALVQPTCSDAVSLMLNSTSYADRFNVVDIDPYGTASPFLDSAVQCLYDGGLLCVTSTDMAVLCGATPGTAYGKYGGVAIKMTAQHEQGLRLLLYAIQQAASRHGKVIEPLLSLSIDFYARVFVRVRSSPRGVKHVAAKMALVYSCTGCHAFHLQRLGSALESGKAFSSARGPPVGPMCPECGSPFAVAGPLWADNLHNVPFLHELISTLRKLKPATKTKFTTEALEMVDFSSGRLPEFQIPEWLQLAPNLRTSLPEGTFGTLNRLIGMLTVASEELEDCPFYMQVDQLASVIRTSPPKMTELRSAFLNAGYRVSFSHAATASLKTDAPPSFIWDVMCAWKRRVEVAKATAASEPSDSARPSPQKTAEEEEAKTITLEDSGTDDEMRTKRPDVDGRAVVEQKAAKRKSQGKKHPPSEAALRVEATLMERPHNPRVDFTPHPNANPSSRVEGLLRYQLNPLPNWGPKARARSVKKPILTALKEPGNLTATKQPRNHS</sequence>
<feature type="compositionally biased region" description="Basic residues" evidence="10">
    <location>
        <begin position="589"/>
        <end position="598"/>
    </location>
</feature>
<dbReference type="Pfam" id="PF02005">
    <property type="entry name" value="TRM"/>
    <property type="match status" value="2"/>
</dbReference>
<accession>A0A0V0JCL8</accession>
<feature type="compositionally biased region" description="Polar residues" evidence="10">
    <location>
        <begin position="538"/>
        <end position="549"/>
    </location>
</feature>
<dbReference type="FunFam" id="3.30.56.70:FF:000001">
    <property type="entry name" value="tRNA (guanine(26)-N(2))-dimethyltransferase"/>
    <property type="match status" value="1"/>
</dbReference>
<feature type="compositionally biased region" description="Polar residues" evidence="10">
    <location>
        <begin position="671"/>
        <end position="681"/>
    </location>
</feature>
<dbReference type="SUPFAM" id="SSF53335">
    <property type="entry name" value="S-adenosyl-L-methionine-dependent methyltransferases"/>
    <property type="match status" value="1"/>
</dbReference>
<dbReference type="GO" id="GO:0000049">
    <property type="term" value="F:tRNA binding"/>
    <property type="evidence" value="ECO:0007669"/>
    <property type="project" value="UniProtKB-UniRule"/>
</dbReference>
<evidence type="ECO:0000256" key="1">
    <source>
        <dbReference type="ARBA" id="ARBA00022555"/>
    </source>
</evidence>
<dbReference type="PANTHER" id="PTHR10631:SF3">
    <property type="entry name" value="TRNA (GUANINE(26)-N(2))-DIMETHYLTRANSFERASE"/>
    <property type="match status" value="1"/>
</dbReference>
<evidence type="ECO:0000256" key="7">
    <source>
        <dbReference type="ARBA" id="ARBA00039099"/>
    </source>
</evidence>
<dbReference type="PROSITE" id="PS51626">
    <property type="entry name" value="SAM_MT_TRM1"/>
    <property type="match status" value="1"/>
</dbReference>
<evidence type="ECO:0000313" key="11">
    <source>
        <dbReference type="EMBL" id="JAP63034.1"/>
    </source>
</evidence>
<dbReference type="NCBIfam" id="TIGR00308">
    <property type="entry name" value="TRM1"/>
    <property type="match status" value="1"/>
</dbReference>
<organism evidence="11">
    <name type="scientific">Schistocephalus solidus</name>
    <name type="common">Tapeworm</name>
    <dbReference type="NCBI Taxonomy" id="70667"/>
    <lineage>
        <taxon>Eukaryota</taxon>
        <taxon>Metazoa</taxon>
        <taxon>Spiralia</taxon>
        <taxon>Lophotrochozoa</taxon>
        <taxon>Platyhelminthes</taxon>
        <taxon>Cestoda</taxon>
        <taxon>Eucestoda</taxon>
        <taxon>Diphyllobothriidea</taxon>
        <taxon>Diphyllobothriidae</taxon>
        <taxon>Schistocephalus</taxon>
    </lineage>
</organism>
<proteinExistence type="inferred from homology"/>
<keyword evidence="5 9" id="KW-0819">tRNA processing</keyword>
<feature type="compositionally biased region" description="Basic and acidic residues" evidence="10">
    <location>
        <begin position="569"/>
        <end position="588"/>
    </location>
</feature>
<protein>
    <recommendedName>
        <fullName evidence="7">tRNA (guanine(26)-N(2))-dimethyltransferase</fullName>
        <ecNumber evidence="7">2.1.1.216</ecNumber>
    </recommendedName>
</protein>
<dbReference type="AlphaFoldDB" id="A0A0V0JCL8"/>
<evidence type="ECO:0000256" key="8">
    <source>
        <dbReference type="ARBA" id="ARBA00051897"/>
    </source>
</evidence>
<keyword evidence="2 9" id="KW-0489">Methyltransferase</keyword>
<feature type="region of interest" description="Disordered" evidence="10">
    <location>
        <begin position="662"/>
        <end position="681"/>
    </location>
</feature>
<dbReference type="GO" id="GO:0160104">
    <property type="term" value="F:tRNA (guanine(26)-N2)-dimethyltransferase activity"/>
    <property type="evidence" value="ECO:0007669"/>
    <property type="project" value="UniProtKB-EC"/>
</dbReference>
<dbReference type="InterPro" id="IPR042296">
    <property type="entry name" value="tRNA_met_Trm1_C"/>
</dbReference>
<keyword evidence="4 9" id="KW-0949">S-adenosyl-L-methionine</keyword>
<evidence type="ECO:0000256" key="3">
    <source>
        <dbReference type="ARBA" id="ARBA00022679"/>
    </source>
</evidence>
<comment type="catalytic activity">
    <reaction evidence="8">
        <text>guanosine(26) in tRNA + 2 S-adenosyl-L-methionine = N(2)-dimethylguanosine(26) in tRNA + 2 S-adenosyl-L-homocysteine + 2 H(+)</text>
        <dbReference type="Rhea" id="RHEA:43140"/>
        <dbReference type="Rhea" id="RHEA-COMP:10359"/>
        <dbReference type="Rhea" id="RHEA-COMP:10360"/>
        <dbReference type="ChEBI" id="CHEBI:15378"/>
        <dbReference type="ChEBI" id="CHEBI:57856"/>
        <dbReference type="ChEBI" id="CHEBI:59789"/>
        <dbReference type="ChEBI" id="CHEBI:74269"/>
        <dbReference type="ChEBI" id="CHEBI:74513"/>
        <dbReference type="EC" id="2.1.1.216"/>
    </reaction>
</comment>
<dbReference type="GO" id="GO:0005634">
    <property type="term" value="C:nucleus"/>
    <property type="evidence" value="ECO:0007669"/>
    <property type="project" value="TreeGrafter"/>
</dbReference>
<evidence type="ECO:0000256" key="6">
    <source>
        <dbReference type="ARBA" id="ARBA00022884"/>
    </source>
</evidence>
<dbReference type="Gene3D" id="3.40.50.150">
    <property type="entry name" value="Vaccinia Virus protein VP39"/>
    <property type="match status" value="1"/>
</dbReference>
<keyword evidence="3 9" id="KW-0808">Transferase</keyword>
<gene>
    <name evidence="11" type="primary">TRM1</name>
    <name evidence="11" type="ORF">TR165756</name>
</gene>
<keyword evidence="1 9" id="KW-0820">tRNA-binding</keyword>
<dbReference type="InterPro" id="IPR002905">
    <property type="entry name" value="Trm1"/>
</dbReference>
<keyword evidence="6 9" id="KW-0694">RNA-binding</keyword>
<reference evidence="11" key="1">
    <citation type="submission" date="2016-01" db="EMBL/GenBank/DDBJ databases">
        <title>Reference transcriptome for the parasite Schistocephalus solidus: insights into the molecular evolution of parasitism.</title>
        <authorList>
            <person name="Hebert F.O."/>
            <person name="Grambauer S."/>
            <person name="Barber I."/>
            <person name="Landry C.R."/>
            <person name="Aubin-Horth N."/>
        </authorList>
    </citation>
    <scope>NUCLEOTIDE SEQUENCE</scope>
</reference>
<dbReference type="GO" id="GO:0002940">
    <property type="term" value="P:tRNA N2-guanine methylation"/>
    <property type="evidence" value="ECO:0007669"/>
    <property type="project" value="TreeGrafter"/>
</dbReference>
<evidence type="ECO:0000256" key="5">
    <source>
        <dbReference type="ARBA" id="ARBA00022694"/>
    </source>
</evidence>
<evidence type="ECO:0000256" key="4">
    <source>
        <dbReference type="ARBA" id="ARBA00022691"/>
    </source>
</evidence>
<dbReference type="FunFam" id="3.40.50.150:FF:000051">
    <property type="entry name" value="tRNA (guanine(26)-N(2))-dimethyltransferase"/>
    <property type="match status" value="1"/>
</dbReference>
<feature type="non-terminal residue" evidence="11">
    <location>
        <position position="1"/>
    </location>
</feature>
<dbReference type="Gene3D" id="3.30.56.70">
    <property type="entry name" value="N2,N2-dimethylguanosine tRNA methyltransferase, C-terminal domain"/>
    <property type="match status" value="1"/>
</dbReference>
<evidence type="ECO:0000256" key="10">
    <source>
        <dbReference type="SAM" id="MobiDB-lite"/>
    </source>
</evidence>
<dbReference type="PANTHER" id="PTHR10631">
    <property type="entry name" value="N 2 ,N 2 -DIMETHYLGUANOSINE TRNA METHYLTRANSFERASE"/>
    <property type="match status" value="1"/>
</dbReference>
<dbReference type="InterPro" id="IPR029063">
    <property type="entry name" value="SAM-dependent_MTases_sf"/>
</dbReference>
<comment type="similarity">
    <text evidence="9">Belongs to the class I-like SAM-binding methyltransferase superfamily. Trm1 family.</text>
</comment>
<dbReference type="EC" id="2.1.1.216" evidence="7"/>
<evidence type="ECO:0000256" key="9">
    <source>
        <dbReference type="PROSITE-ProRule" id="PRU00958"/>
    </source>
</evidence>
<feature type="region of interest" description="Disordered" evidence="10">
    <location>
        <begin position="534"/>
        <end position="602"/>
    </location>
</feature>